<evidence type="ECO:0000256" key="1">
    <source>
        <dbReference type="ARBA" id="ARBA00002388"/>
    </source>
</evidence>
<dbReference type="SUPFAM" id="SSF50891">
    <property type="entry name" value="Cyclophilin-like"/>
    <property type="match status" value="1"/>
</dbReference>
<evidence type="ECO:0000256" key="4">
    <source>
        <dbReference type="ARBA" id="ARBA00023235"/>
    </source>
</evidence>
<dbReference type="AlphaFoldDB" id="A0A926UW21"/>
<dbReference type="InterPro" id="IPR002130">
    <property type="entry name" value="Cyclophilin-type_PPIase_dom"/>
</dbReference>
<sequence length="160" mass="17117">MIRVVIETVKGTMRAELDDQHAPITVNNFVDLAKHGFYDGLTFHRVEPGFVIQGGDPLGNGTGGSGDRIKLEIFAEGDSAATIGQILTGGKKPVIKHNKAGVFSMARTNDPNSATSQFFITLGDASFLDGQYAAFGYTADTEVAQAIRRGDKIISIKVED</sequence>
<dbReference type="Proteomes" id="UP000631421">
    <property type="component" value="Unassembled WGS sequence"/>
</dbReference>
<dbReference type="EC" id="5.2.1.8" evidence="5"/>
<comment type="similarity">
    <text evidence="2 5">Belongs to the cyclophilin-type PPIase family.</text>
</comment>
<reference evidence="7" key="1">
    <citation type="journal article" date="2015" name="ISME J.">
        <title>Draft Genome Sequence of Streptomyces incarnatus NRRL8089, which Produces the Nucleoside Antibiotic Sinefungin.</title>
        <authorList>
            <person name="Oshima K."/>
            <person name="Hattori M."/>
            <person name="Shimizu H."/>
            <person name="Fukuda K."/>
            <person name="Nemoto M."/>
            <person name="Inagaki K."/>
            <person name="Tamura T."/>
        </authorList>
    </citation>
    <scope>NUCLEOTIDE SEQUENCE</scope>
    <source>
        <strain evidence="7">FACHB-1277</strain>
    </source>
</reference>
<evidence type="ECO:0000313" key="7">
    <source>
        <dbReference type="EMBL" id="MBD2152220.1"/>
    </source>
</evidence>
<dbReference type="Gene3D" id="2.40.100.10">
    <property type="entry name" value="Cyclophilin-like"/>
    <property type="match status" value="1"/>
</dbReference>
<dbReference type="InterPro" id="IPR044665">
    <property type="entry name" value="E_coli_cyclophilin_A-like"/>
</dbReference>
<feature type="domain" description="PPIase cyclophilin-type" evidence="6">
    <location>
        <begin position="11"/>
        <end position="160"/>
    </location>
</feature>
<organism evidence="7 8">
    <name type="scientific">Pseudanabaena cinerea FACHB-1277</name>
    <dbReference type="NCBI Taxonomy" id="2949581"/>
    <lineage>
        <taxon>Bacteria</taxon>
        <taxon>Bacillati</taxon>
        <taxon>Cyanobacteriota</taxon>
        <taxon>Cyanophyceae</taxon>
        <taxon>Pseudanabaenales</taxon>
        <taxon>Pseudanabaenaceae</taxon>
        <taxon>Pseudanabaena</taxon>
        <taxon>Pseudanabaena cinerea</taxon>
    </lineage>
</organism>
<accession>A0A926UW21</accession>
<proteinExistence type="inferred from homology"/>
<comment type="function">
    <text evidence="1 5">PPIases accelerate the folding of proteins. It catalyzes the cis-trans isomerization of proline imidic peptide bonds in oligopeptides.</text>
</comment>
<dbReference type="CDD" id="cd00317">
    <property type="entry name" value="cyclophilin"/>
    <property type="match status" value="1"/>
</dbReference>
<keyword evidence="4 5" id="KW-0413">Isomerase</keyword>
<dbReference type="Pfam" id="PF00160">
    <property type="entry name" value="Pro_isomerase"/>
    <property type="match status" value="1"/>
</dbReference>
<dbReference type="PROSITE" id="PS50072">
    <property type="entry name" value="CSA_PPIASE_2"/>
    <property type="match status" value="1"/>
</dbReference>
<dbReference type="PIRSF" id="PIRSF001467">
    <property type="entry name" value="Peptidylpro_ismrse"/>
    <property type="match status" value="1"/>
</dbReference>
<comment type="caution">
    <text evidence="7">The sequence shown here is derived from an EMBL/GenBank/DDBJ whole genome shotgun (WGS) entry which is preliminary data.</text>
</comment>
<gene>
    <name evidence="7" type="ORF">H6F44_19155</name>
</gene>
<evidence type="ECO:0000256" key="2">
    <source>
        <dbReference type="ARBA" id="ARBA00007365"/>
    </source>
</evidence>
<name>A0A926UW21_9CYAN</name>
<dbReference type="InterPro" id="IPR024936">
    <property type="entry name" value="Cyclophilin-type_PPIase"/>
</dbReference>
<dbReference type="GO" id="GO:0003755">
    <property type="term" value="F:peptidyl-prolyl cis-trans isomerase activity"/>
    <property type="evidence" value="ECO:0007669"/>
    <property type="project" value="UniProtKB-UniRule"/>
</dbReference>
<dbReference type="RefSeq" id="WP_190352628.1">
    <property type="nucleotide sequence ID" value="NZ_JACJPY010000089.1"/>
</dbReference>
<evidence type="ECO:0000256" key="5">
    <source>
        <dbReference type="RuleBase" id="RU363019"/>
    </source>
</evidence>
<dbReference type="EMBL" id="JACJPY010000089">
    <property type="protein sequence ID" value="MBD2152220.1"/>
    <property type="molecule type" value="Genomic_DNA"/>
</dbReference>
<evidence type="ECO:0000259" key="6">
    <source>
        <dbReference type="PROSITE" id="PS50072"/>
    </source>
</evidence>
<dbReference type="InterPro" id="IPR029000">
    <property type="entry name" value="Cyclophilin-like_dom_sf"/>
</dbReference>
<dbReference type="PANTHER" id="PTHR43246">
    <property type="entry name" value="PEPTIDYL-PROLYL CIS-TRANS ISOMERASE CYP38, CHLOROPLASTIC"/>
    <property type="match status" value="1"/>
</dbReference>
<keyword evidence="3 5" id="KW-0697">Rotamase</keyword>
<dbReference type="PRINTS" id="PR00153">
    <property type="entry name" value="CSAPPISMRASE"/>
</dbReference>
<reference evidence="7" key="2">
    <citation type="submission" date="2020-08" db="EMBL/GenBank/DDBJ databases">
        <authorList>
            <person name="Chen M."/>
            <person name="Teng W."/>
            <person name="Zhao L."/>
            <person name="Hu C."/>
            <person name="Zhou Y."/>
            <person name="Han B."/>
            <person name="Song L."/>
            <person name="Shu W."/>
        </authorList>
    </citation>
    <scope>NUCLEOTIDE SEQUENCE</scope>
    <source>
        <strain evidence="7">FACHB-1277</strain>
    </source>
</reference>
<evidence type="ECO:0000313" key="8">
    <source>
        <dbReference type="Proteomes" id="UP000631421"/>
    </source>
</evidence>
<keyword evidence="8" id="KW-1185">Reference proteome</keyword>
<comment type="catalytic activity">
    <reaction evidence="5">
        <text>[protein]-peptidylproline (omega=180) = [protein]-peptidylproline (omega=0)</text>
        <dbReference type="Rhea" id="RHEA:16237"/>
        <dbReference type="Rhea" id="RHEA-COMP:10747"/>
        <dbReference type="Rhea" id="RHEA-COMP:10748"/>
        <dbReference type="ChEBI" id="CHEBI:83833"/>
        <dbReference type="ChEBI" id="CHEBI:83834"/>
        <dbReference type="EC" id="5.2.1.8"/>
    </reaction>
</comment>
<evidence type="ECO:0000256" key="3">
    <source>
        <dbReference type="ARBA" id="ARBA00023110"/>
    </source>
</evidence>
<protein>
    <recommendedName>
        <fullName evidence="5">Peptidyl-prolyl cis-trans isomerase</fullName>
        <shortName evidence="5">PPIase</shortName>
        <ecNumber evidence="5">5.2.1.8</ecNumber>
    </recommendedName>
</protein>